<dbReference type="AlphaFoldDB" id="Q6IHZ8"/>
<reference evidence="2" key="1">
    <citation type="journal article" date="2003" name="Genome Biol.">
        <title>An integrated gene annotation and transcriptional profiling approach towards the full gene content of the Drosophila genome.</title>
        <authorList>
            <person name="Hild M."/>
            <person name="Beckmann B."/>
            <person name="Haas S.A."/>
            <person name="Koch B."/>
            <person name="Solovyev V."/>
            <person name="Busold C."/>
            <person name="Fellenberg K."/>
            <person name="Boutros M."/>
            <person name="Vingron M."/>
            <person name="Sauer F."/>
            <person name="Hoheisel J.D."/>
            <person name="Paro R."/>
        </authorList>
    </citation>
    <scope>NUCLEOTIDE SEQUENCE</scope>
</reference>
<evidence type="ECO:0000313" key="2">
    <source>
        <dbReference type="EMBL" id="DAA03467.1"/>
    </source>
</evidence>
<organism evidence="2">
    <name type="scientific">Drosophila melanogaster</name>
    <name type="common">Fruit fly</name>
    <dbReference type="NCBI Taxonomy" id="7227"/>
    <lineage>
        <taxon>Eukaryota</taxon>
        <taxon>Metazoa</taxon>
        <taxon>Ecdysozoa</taxon>
        <taxon>Arthropoda</taxon>
        <taxon>Hexapoda</taxon>
        <taxon>Insecta</taxon>
        <taxon>Pterygota</taxon>
        <taxon>Neoptera</taxon>
        <taxon>Endopterygota</taxon>
        <taxon>Diptera</taxon>
        <taxon>Brachycera</taxon>
        <taxon>Muscomorpha</taxon>
        <taxon>Ephydroidea</taxon>
        <taxon>Drosophilidae</taxon>
        <taxon>Drosophila</taxon>
        <taxon>Sophophora</taxon>
    </lineage>
</organism>
<protein>
    <submittedName>
        <fullName evidence="2">HDC00216</fullName>
    </submittedName>
</protein>
<sequence>MEQAENPRKTPSDNGKVAPLNAGRGVGGLGIRTLWRQINNMRTMCEKNLQRQDQTKTKVKMEHLRDRRLSGLEHFPWHLRAIWLISDSARLDFACSGINLTLKMGDENAAD</sequence>
<evidence type="ECO:0000256" key="1">
    <source>
        <dbReference type="SAM" id="MobiDB-lite"/>
    </source>
</evidence>
<feature type="region of interest" description="Disordered" evidence="1">
    <location>
        <begin position="1"/>
        <end position="23"/>
    </location>
</feature>
<feature type="compositionally biased region" description="Basic and acidic residues" evidence="1">
    <location>
        <begin position="1"/>
        <end position="11"/>
    </location>
</feature>
<dbReference type="EMBL" id="BK003268">
    <property type="protein sequence ID" value="DAA03467.1"/>
    <property type="molecule type" value="Genomic_DNA"/>
</dbReference>
<accession>Q6IHZ8</accession>
<gene>
    <name evidence="2" type="ORF">HDC00216</name>
</gene>
<proteinExistence type="predicted"/>
<name>Q6IHZ8_DROME</name>